<dbReference type="SUPFAM" id="SSF53822">
    <property type="entry name" value="Periplasmic binding protein-like I"/>
    <property type="match status" value="1"/>
</dbReference>
<evidence type="ECO:0000256" key="2">
    <source>
        <dbReference type="ARBA" id="ARBA00022692"/>
    </source>
</evidence>
<evidence type="ECO:0000256" key="1">
    <source>
        <dbReference type="ARBA" id="ARBA00004370"/>
    </source>
</evidence>
<reference evidence="7" key="1">
    <citation type="submission" date="2020-11" db="EMBL/GenBank/DDBJ databases">
        <authorList>
            <person name="Tran Van P."/>
        </authorList>
    </citation>
    <scope>NUCLEOTIDE SEQUENCE</scope>
</reference>
<keyword evidence="3 5" id="KW-1133">Transmembrane helix</keyword>
<feature type="non-terminal residue" evidence="7">
    <location>
        <position position="239"/>
    </location>
</feature>
<comment type="subcellular location">
    <subcellularLocation>
        <location evidence="1">Membrane</location>
    </subcellularLocation>
</comment>
<feature type="domain" description="Receptor ligand binding region" evidence="6">
    <location>
        <begin position="55"/>
        <end position="231"/>
    </location>
</feature>
<keyword evidence="2 5" id="KW-0812">Transmembrane</keyword>
<gene>
    <name evidence="7" type="ORF">OSB1V03_LOCUS924</name>
</gene>
<evidence type="ECO:0000256" key="4">
    <source>
        <dbReference type="ARBA" id="ARBA00023136"/>
    </source>
</evidence>
<dbReference type="EMBL" id="CAJPIZ010000231">
    <property type="protein sequence ID" value="CAG2100868.1"/>
    <property type="molecule type" value="Genomic_DNA"/>
</dbReference>
<dbReference type="Proteomes" id="UP000759131">
    <property type="component" value="Unassembled WGS sequence"/>
</dbReference>
<evidence type="ECO:0000256" key="3">
    <source>
        <dbReference type="ARBA" id="ARBA00022989"/>
    </source>
</evidence>
<dbReference type="OrthoDB" id="5984008at2759"/>
<sequence length="239" mass="27493">MEKRSVTFNYDIYIQAINLLIHLWLINVIPVTALPGIIKIGGLFTQSQTEQELLFRLSVDRINADSTILSKTTLMAQIERIEDIDSFHADKQVCSLLGSGVVALFGPLSLSPSSTHTQSICDALEIPHVESRWDFQLQRDDLSINLFPKPSVLAKAYVDLVKAWNWKVFAIVYENNEGIIRIQDFLKEAERNNWQILLYQFIAGKPYRDTFWEINKSQSRVVNIVLDVKRENLVHVLRH</sequence>
<name>A0A7R9PTV9_9ACAR</name>
<evidence type="ECO:0000256" key="5">
    <source>
        <dbReference type="SAM" id="Phobius"/>
    </source>
</evidence>
<feature type="transmembrane region" description="Helical" evidence="5">
    <location>
        <begin position="12"/>
        <end position="38"/>
    </location>
</feature>
<dbReference type="Pfam" id="PF01094">
    <property type="entry name" value="ANF_receptor"/>
    <property type="match status" value="1"/>
</dbReference>
<dbReference type="GO" id="GO:0016020">
    <property type="term" value="C:membrane"/>
    <property type="evidence" value="ECO:0007669"/>
    <property type="project" value="UniProtKB-SubCell"/>
</dbReference>
<accession>A0A7R9PTV9</accession>
<evidence type="ECO:0000313" key="8">
    <source>
        <dbReference type="Proteomes" id="UP000759131"/>
    </source>
</evidence>
<evidence type="ECO:0000259" key="6">
    <source>
        <dbReference type="Pfam" id="PF01094"/>
    </source>
</evidence>
<dbReference type="InterPro" id="IPR001828">
    <property type="entry name" value="ANF_lig-bd_rcpt"/>
</dbReference>
<dbReference type="Gene3D" id="3.40.50.2300">
    <property type="match status" value="2"/>
</dbReference>
<keyword evidence="4 5" id="KW-0472">Membrane</keyword>
<organism evidence="7">
    <name type="scientific">Medioppia subpectinata</name>
    <dbReference type="NCBI Taxonomy" id="1979941"/>
    <lineage>
        <taxon>Eukaryota</taxon>
        <taxon>Metazoa</taxon>
        <taxon>Ecdysozoa</taxon>
        <taxon>Arthropoda</taxon>
        <taxon>Chelicerata</taxon>
        <taxon>Arachnida</taxon>
        <taxon>Acari</taxon>
        <taxon>Acariformes</taxon>
        <taxon>Sarcoptiformes</taxon>
        <taxon>Oribatida</taxon>
        <taxon>Brachypylina</taxon>
        <taxon>Oppioidea</taxon>
        <taxon>Oppiidae</taxon>
        <taxon>Medioppia</taxon>
    </lineage>
</organism>
<proteinExistence type="predicted"/>
<keyword evidence="8" id="KW-1185">Reference proteome</keyword>
<dbReference type="InterPro" id="IPR028082">
    <property type="entry name" value="Peripla_BP_I"/>
</dbReference>
<evidence type="ECO:0000313" key="7">
    <source>
        <dbReference type="EMBL" id="CAD7620438.1"/>
    </source>
</evidence>
<dbReference type="EMBL" id="OC854806">
    <property type="protein sequence ID" value="CAD7620438.1"/>
    <property type="molecule type" value="Genomic_DNA"/>
</dbReference>
<protein>
    <recommendedName>
        <fullName evidence="6">Receptor ligand binding region domain-containing protein</fullName>
    </recommendedName>
</protein>
<dbReference type="AlphaFoldDB" id="A0A7R9PTV9"/>